<reference evidence="2" key="1">
    <citation type="journal article" date="2019" name="Int. J. Syst. Evol. Microbiol.">
        <title>The Global Catalogue of Microorganisms (GCM) 10K type strain sequencing project: providing services to taxonomists for standard genome sequencing and annotation.</title>
        <authorList>
            <consortium name="The Broad Institute Genomics Platform"/>
            <consortium name="The Broad Institute Genome Sequencing Center for Infectious Disease"/>
            <person name="Wu L."/>
            <person name="Ma J."/>
        </authorList>
    </citation>
    <scope>NUCLEOTIDE SEQUENCE [LARGE SCALE GENOMIC DNA]</scope>
    <source>
        <strain evidence="2">JCM 17085</strain>
    </source>
</reference>
<organism evidence="1 2">
    <name type="scientific">Mucilaginibacter panaciglaebae</name>
    <dbReference type="NCBI Taxonomy" id="502331"/>
    <lineage>
        <taxon>Bacteria</taxon>
        <taxon>Pseudomonadati</taxon>
        <taxon>Bacteroidota</taxon>
        <taxon>Sphingobacteriia</taxon>
        <taxon>Sphingobacteriales</taxon>
        <taxon>Sphingobacteriaceae</taxon>
        <taxon>Mucilaginibacter</taxon>
    </lineage>
</organism>
<comment type="caution">
    <text evidence="1">The sequence shown here is derived from an EMBL/GenBank/DDBJ whole genome shotgun (WGS) entry which is preliminary data.</text>
</comment>
<dbReference type="EMBL" id="BAABCV010000003">
    <property type="protein sequence ID" value="GAA4090884.1"/>
    <property type="molecule type" value="Genomic_DNA"/>
</dbReference>
<proteinExistence type="predicted"/>
<protein>
    <submittedName>
        <fullName evidence="1">Uncharacterized protein</fullName>
    </submittedName>
</protein>
<evidence type="ECO:0000313" key="2">
    <source>
        <dbReference type="Proteomes" id="UP001500841"/>
    </source>
</evidence>
<accession>A0ABP7WME6</accession>
<dbReference type="Proteomes" id="UP001500841">
    <property type="component" value="Unassembled WGS sequence"/>
</dbReference>
<evidence type="ECO:0000313" key="1">
    <source>
        <dbReference type="EMBL" id="GAA4090884.1"/>
    </source>
</evidence>
<name>A0ABP7WME6_9SPHI</name>
<sequence>MKNLPVKKFKKKTNTLYRYNRLSGINQSDTTVGETDPTNTTITVLTTTHLLHKLSPLKLMP</sequence>
<keyword evidence="2" id="KW-1185">Reference proteome</keyword>
<gene>
    <name evidence="1" type="ORF">GCM10022392_10770</name>
</gene>